<dbReference type="RefSeq" id="WP_201672908.1">
    <property type="nucleotide sequence ID" value="NZ_JAEQNE010000001.1"/>
</dbReference>
<protein>
    <recommendedName>
        <fullName evidence="4">DUF1705 domain-containing protein</fullName>
    </recommendedName>
</protein>
<sequence>MALKLFRSTGYSSLLMPDESRAATHPSWLVLGASLWLGLVCNVGVWRLLDGTAPDVRTALASILLMAGANGLFLSLLGWRRTTRLAVTLALLVGALAACGLWSQQLPIDSLWHGTSRFVLPAWASLLRWQVLLLILVLAVVPIVWVWNHSPRRLSGPAQLRANLATALLSGIVFVAGLLAVD</sequence>
<feature type="transmembrane region" description="Helical" evidence="1">
    <location>
        <begin position="28"/>
        <end position="46"/>
    </location>
</feature>
<evidence type="ECO:0000313" key="3">
    <source>
        <dbReference type="Proteomes" id="UP000599109"/>
    </source>
</evidence>
<dbReference type="EMBL" id="JAEQNE010000001">
    <property type="protein sequence ID" value="MBL0390300.1"/>
    <property type="molecule type" value="Genomic_DNA"/>
</dbReference>
<keyword evidence="3" id="KW-1185">Reference proteome</keyword>
<evidence type="ECO:0000313" key="2">
    <source>
        <dbReference type="EMBL" id="MBL0390300.1"/>
    </source>
</evidence>
<keyword evidence="1" id="KW-0812">Transmembrane</keyword>
<evidence type="ECO:0008006" key="4">
    <source>
        <dbReference type="Google" id="ProtNLM"/>
    </source>
</evidence>
<evidence type="ECO:0000256" key="1">
    <source>
        <dbReference type="SAM" id="Phobius"/>
    </source>
</evidence>
<feature type="transmembrane region" description="Helical" evidence="1">
    <location>
        <begin position="86"/>
        <end position="106"/>
    </location>
</feature>
<name>A0A937CQE5_9BURK</name>
<proteinExistence type="predicted"/>
<gene>
    <name evidence="2" type="ORF">JJ685_04025</name>
</gene>
<feature type="transmembrane region" description="Helical" evidence="1">
    <location>
        <begin position="126"/>
        <end position="148"/>
    </location>
</feature>
<dbReference type="AlphaFoldDB" id="A0A937CQE5"/>
<comment type="caution">
    <text evidence="2">The sequence shown here is derived from an EMBL/GenBank/DDBJ whole genome shotgun (WGS) entry which is preliminary data.</text>
</comment>
<keyword evidence="1" id="KW-0472">Membrane</keyword>
<reference evidence="2 3" key="1">
    <citation type="journal article" date="2017" name="Int. J. Syst. Evol. Microbiol.">
        <title>Ramlibacter monticola sp. nov., isolated from forest soil.</title>
        <authorList>
            <person name="Chaudhary D.K."/>
            <person name="Kim J."/>
        </authorList>
    </citation>
    <scope>NUCLEOTIDE SEQUENCE [LARGE SCALE GENOMIC DNA]</scope>
    <source>
        <strain evidence="2 3">KACC 19175</strain>
    </source>
</reference>
<accession>A0A937CQE5</accession>
<feature type="transmembrane region" description="Helical" evidence="1">
    <location>
        <begin position="160"/>
        <end position="181"/>
    </location>
</feature>
<feature type="transmembrane region" description="Helical" evidence="1">
    <location>
        <begin position="58"/>
        <end position="79"/>
    </location>
</feature>
<dbReference type="Proteomes" id="UP000599109">
    <property type="component" value="Unassembled WGS sequence"/>
</dbReference>
<keyword evidence="1" id="KW-1133">Transmembrane helix</keyword>
<organism evidence="2 3">
    <name type="scientific">Ramlibacter monticola</name>
    <dbReference type="NCBI Taxonomy" id="1926872"/>
    <lineage>
        <taxon>Bacteria</taxon>
        <taxon>Pseudomonadati</taxon>
        <taxon>Pseudomonadota</taxon>
        <taxon>Betaproteobacteria</taxon>
        <taxon>Burkholderiales</taxon>
        <taxon>Comamonadaceae</taxon>
        <taxon>Ramlibacter</taxon>
    </lineage>
</organism>